<evidence type="ECO:0008006" key="3">
    <source>
        <dbReference type="Google" id="ProtNLM"/>
    </source>
</evidence>
<proteinExistence type="predicted"/>
<dbReference type="RefSeq" id="WP_233264162.1">
    <property type="nucleotide sequence ID" value="NZ_VLNU01000001.1"/>
</dbReference>
<gene>
    <name evidence="1" type="ORF">GCM10025759_14750</name>
</gene>
<sequence length="594" mass="66165">MRQEWFEMQAERRRAYADQTWIPLRAFLGQCQGEIGHLGFQEDVTCAVSVAVPPAFRAAAEELEWGNSGMTHTHGAYAFDDGRYKTADSFQFDDGVDAGVNLVLAQRNPIGDQVWHLHQDLVLALGLIEENDAWVQPDENFTIAAKRVRRRDGSVGAILIRTDFLRDYLCARGLALRLLSYRERVSIQADADHIQWPEGRQRDALADGRFEGHVMRIHPGGDPEGATVAVFHAWRTDIDMDADVPVMCPETDEGTDHTQRRFARTGPVLHRISGEVWRNVWIEPAAQSPRVRGDHAPSSTTFIVNAAGDRRNADELNDEDIGLWLWFDPAIVRDLLALRAGKLEWYTHDTGGLEGEPGYSIHFGINEAGMINVYARDVARLSEWHRRIWAGRNVYPQGLLSTELAMSHIEARVAETTAPEKRIATSLAKMDEAAHGQWGFPIFRQHGIEEQLLSSLYRFRVVDRNSLLELAKDVARLTADRIDAESLQRFAPVTREMPGTGSLKSLERALARREGPSQARVLMGPLIGLYDMRVGAAHLPSSEIESAFALVGIDPAASFYAQALHLLTGLARCLEAIVASIQAAEPDPDGRPPS</sequence>
<name>A0ABP9LCL0_9GAMM</name>
<evidence type="ECO:0000313" key="2">
    <source>
        <dbReference type="Proteomes" id="UP001501083"/>
    </source>
</evidence>
<organism evidence="1 2">
    <name type="scientific">Lysobacter panacisoli</name>
    <dbReference type="NCBI Taxonomy" id="1255263"/>
    <lineage>
        <taxon>Bacteria</taxon>
        <taxon>Pseudomonadati</taxon>
        <taxon>Pseudomonadota</taxon>
        <taxon>Gammaproteobacteria</taxon>
        <taxon>Lysobacterales</taxon>
        <taxon>Lysobacteraceae</taxon>
        <taxon>Lysobacter</taxon>
    </lineage>
</organism>
<accession>A0ABP9LCL0</accession>
<dbReference type="Proteomes" id="UP001501083">
    <property type="component" value="Unassembled WGS sequence"/>
</dbReference>
<reference evidence="2" key="1">
    <citation type="journal article" date="2019" name="Int. J. Syst. Evol. Microbiol.">
        <title>The Global Catalogue of Microorganisms (GCM) 10K type strain sequencing project: providing services to taxonomists for standard genome sequencing and annotation.</title>
        <authorList>
            <consortium name="The Broad Institute Genomics Platform"/>
            <consortium name="The Broad Institute Genome Sequencing Center for Infectious Disease"/>
            <person name="Wu L."/>
            <person name="Ma J."/>
        </authorList>
    </citation>
    <scope>NUCLEOTIDE SEQUENCE [LARGE SCALE GENOMIC DNA]</scope>
    <source>
        <strain evidence="2">JCM 19212</strain>
    </source>
</reference>
<comment type="caution">
    <text evidence="1">The sequence shown here is derived from an EMBL/GenBank/DDBJ whole genome shotgun (WGS) entry which is preliminary data.</text>
</comment>
<protein>
    <recommendedName>
        <fullName evidence="3">ApeA N-terminal domain-containing protein</fullName>
    </recommendedName>
</protein>
<dbReference type="EMBL" id="BAABKY010000002">
    <property type="protein sequence ID" value="GAA5073498.1"/>
    <property type="molecule type" value="Genomic_DNA"/>
</dbReference>
<evidence type="ECO:0000313" key="1">
    <source>
        <dbReference type="EMBL" id="GAA5073498.1"/>
    </source>
</evidence>
<keyword evidence="2" id="KW-1185">Reference proteome</keyword>